<dbReference type="InterPro" id="IPR002401">
    <property type="entry name" value="Cyt_P450_E_grp-I"/>
</dbReference>
<reference evidence="11" key="1">
    <citation type="submission" date="2025-08" db="UniProtKB">
        <authorList>
            <consortium name="RefSeq"/>
        </authorList>
    </citation>
    <scope>IDENTIFICATION</scope>
</reference>
<dbReference type="CDD" id="cd20617">
    <property type="entry name" value="CYP1_2-like"/>
    <property type="match status" value="1"/>
</dbReference>
<evidence type="ECO:0000256" key="3">
    <source>
        <dbReference type="ARBA" id="ARBA00022723"/>
    </source>
</evidence>
<name>A0A3Q0IM56_DIACI</name>
<dbReference type="Pfam" id="PF00067">
    <property type="entry name" value="p450"/>
    <property type="match status" value="1"/>
</dbReference>
<dbReference type="GO" id="GO:0004497">
    <property type="term" value="F:monooxygenase activity"/>
    <property type="evidence" value="ECO:0007669"/>
    <property type="project" value="UniProtKB-KW"/>
</dbReference>
<dbReference type="GO" id="GO:0005506">
    <property type="term" value="F:iron ion binding"/>
    <property type="evidence" value="ECO:0007669"/>
    <property type="project" value="InterPro"/>
</dbReference>
<evidence type="ECO:0000313" key="10">
    <source>
        <dbReference type="Proteomes" id="UP000079169"/>
    </source>
</evidence>
<dbReference type="GO" id="GO:0020037">
    <property type="term" value="F:heme binding"/>
    <property type="evidence" value="ECO:0007669"/>
    <property type="project" value="InterPro"/>
</dbReference>
<keyword evidence="3 7" id="KW-0479">Metal-binding</keyword>
<dbReference type="GO" id="GO:0016705">
    <property type="term" value="F:oxidoreductase activity, acting on paired donors, with incorporation or reduction of molecular oxygen"/>
    <property type="evidence" value="ECO:0007669"/>
    <property type="project" value="InterPro"/>
</dbReference>
<dbReference type="PRINTS" id="PR00385">
    <property type="entry name" value="P450"/>
</dbReference>
<protein>
    <submittedName>
        <fullName evidence="11">Cytochrome P450 307a1 isoform X1</fullName>
    </submittedName>
</protein>
<dbReference type="InterPro" id="IPR001128">
    <property type="entry name" value="Cyt_P450"/>
</dbReference>
<feature type="binding site" description="axial binding residue" evidence="7">
    <location>
        <position position="448"/>
    </location>
    <ligand>
        <name>heme</name>
        <dbReference type="ChEBI" id="CHEBI:30413"/>
    </ligand>
    <ligandPart>
        <name>Fe</name>
        <dbReference type="ChEBI" id="CHEBI:18248"/>
    </ligandPart>
</feature>
<keyword evidence="9" id="KW-0472">Membrane</keyword>
<dbReference type="KEGG" id="dci:103506557"/>
<organism evidence="10 11">
    <name type="scientific">Diaphorina citri</name>
    <name type="common">Asian citrus psyllid</name>
    <dbReference type="NCBI Taxonomy" id="121845"/>
    <lineage>
        <taxon>Eukaryota</taxon>
        <taxon>Metazoa</taxon>
        <taxon>Ecdysozoa</taxon>
        <taxon>Arthropoda</taxon>
        <taxon>Hexapoda</taxon>
        <taxon>Insecta</taxon>
        <taxon>Pterygota</taxon>
        <taxon>Neoptera</taxon>
        <taxon>Paraneoptera</taxon>
        <taxon>Hemiptera</taxon>
        <taxon>Sternorrhyncha</taxon>
        <taxon>Psylloidea</taxon>
        <taxon>Psyllidae</taxon>
        <taxon>Diaphorininae</taxon>
        <taxon>Diaphorina</taxon>
    </lineage>
</organism>
<evidence type="ECO:0000256" key="6">
    <source>
        <dbReference type="ARBA" id="ARBA00023033"/>
    </source>
</evidence>
<dbReference type="SUPFAM" id="SSF48264">
    <property type="entry name" value="Cytochrome P450"/>
    <property type="match status" value="1"/>
</dbReference>
<dbReference type="Gene3D" id="1.10.630.10">
    <property type="entry name" value="Cytochrome P450"/>
    <property type="match status" value="1"/>
</dbReference>
<evidence type="ECO:0000256" key="8">
    <source>
        <dbReference type="RuleBase" id="RU000461"/>
    </source>
</evidence>
<keyword evidence="5 7" id="KW-0408">Iron</keyword>
<keyword evidence="6 8" id="KW-0503">Monooxygenase</keyword>
<dbReference type="RefSeq" id="XP_026677391.1">
    <property type="nucleotide sequence ID" value="XM_026821590.1"/>
</dbReference>
<evidence type="ECO:0000256" key="1">
    <source>
        <dbReference type="ARBA" id="ARBA00001971"/>
    </source>
</evidence>
<keyword evidence="4 8" id="KW-0560">Oxidoreductase</keyword>
<dbReference type="PaxDb" id="121845-A0A3Q0IM56"/>
<comment type="similarity">
    <text evidence="2 8">Belongs to the cytochrome P450 family.</text>
</comment>
<evidence type="ECO:0000256" key="5">
    <source>
        <dbReference type="ARBA" id="ARBA00023004"/>
    </source>
</evidence>
<dbReference type="PANTHER" id="PTHR24303:SF31">
    <property type="entry name" value="CYTOCHROME P450 307A1-RELATED"/>
    <property type="match status" value="1"/>
</dbReference>
<feature type="transmembrane region" description="Helical" evidence="9">
    <location>
        <begin position="6"/>
        <end position="23"/>
    </location>
</feature>
<keyword evidence="9" id="KW-1133">Transmembrane helix</keyword>
<dbReference type="InterPro" id="IPR017972">
    <property type="entry name" value="Cyt_P450_CS"/>
</dbReference>
<sequence>MYSQLLSIFLSVILLITLFYFYYKFYLTRVSKKSSIVHTLAPGPRPYPVIGNLACFRECDTPFRVFTNLSKVYGDIYSLQMGTTPCIVVNSFELIKEILIVQGSLFGGRPDFIRYHRIFGNDRNNSLALCDWSSLQEKRRRIARKYCSPRIISSNYQLMSKISLIETPILLKAIHKRILSGNKSVKIKPLLQSAFSNMFTQYLCSTRFDYEDKQLQTMVRNFDEIFYEINQGHPVDFLPWLNPFFSKHMNKIAGWANEIREIMLERIIKQHLDTVDYDDHPRDFTDALLQYFREDEELSWDHIMFDLEDFIGGHAALGNLVMLILIYLMKNPHCIDKIRQEIDAVTGGLRDVCMDDKYKMPYTEALVFETLRICASPIVPHVATEDTTVAGYSVCKGTVVILNNFDLNTSDLYWDEPTKFKPERFISQDGIVVKPSHFIPFGTGKRTCIGQKLVTDFTFIVITSILNHYDVSYPNMDELKLVPACVALPAETYELEFTLRKDLF</sequence>
<dbReference type="PRINTS" id="PR00463">
    <property type="entry name" value="EP450I"/>
</dbReference>
<dbReference type="Proteomes" id="UP000079169">
    <property type="component" value="Unplaced"/>
</dbReference>
<keyword evidence="7 8" id="KW-0349">Heme</keyword>
<dbReference type="GeneID" id="103506557"/>
<evidence type="ECO:0000256" key="4">
    <source>
        <dbReference type="ARBA" id="ARBA00023002"/>
    </source>
</evidence>
<keyword evidence="10" id="KW-1185">Reference proteome</keyword>
<evidence type="ECO:0000256" key="9">
    <source>
        <dbReference type="SAM" id="Phobius"/>
    </source>
</evidence>
<dbReference type="PANTHER" id="PTHR24303">
    <property type="entry name" value="HEME-BINDING MONOOXYGENASE FAMILY"/>
    <property type="match status" value="1"/>
</dbReference>
<gene>
    <name evidence="11" type="primary">LOC103506557</name>
</gene>
<dbReference type="AlphaFoldDB" id="A0A3Q0IM56"/>
<dbReference type="InterPro" id="IPR036396">
    <property type="entry name" value="Cyt_P450_sf"/>
</dbReference>
<dbReference type="STRING" id="121845.A0A3Q0IM56"/>
<accession>A0A3Q0IM56</accession>
<feature type="transmembrane region" description="Helical" evidence="9">
    <location>
        <begin position="310"/>
        <end position="329"/>
    </location>
</feature>
<evidence type="ECO:0000313" key="11">
    <source>
        <dbReference type="RefSeq" id="XP_026677391.1"/>
    </source>
</evidence>
<proteinExistence type="inferred from homology"/>
<evidence type="ECO:0000256" key="2">
    <source>
        <dbReference type="ARBA" id="ARBA00010617"/>
    </source>
</evidence>
<evidence type="ECO:0000256" key="7">
    <source>
        <dbReference type="PIRSR" id="PIRSR602401-1"/>
    </source>
</evidence>
<keyword evidence="9" id="KW-0812">Transmembrane</keyword>
<dbReference type="PROSITE" id="PS00086">
    <property type="entry name" value="CYTOCHROME_P450"/>
    <property type="match status" value="1"/>
</dbReference>
<comment type="cofactor">
    <cofactor evidence="1 7">
        <name>heme</name>
        <dbReference type="ChEBI" id="CHEBI:30413"/>
    </cofactor>
</comment>